<dbReference type="RefSeq" id="WP_135277648.1">
    <property type="nucleotide sequence ID" value="NZ_PQVH01000008.1"/>
</dbReference>
<dbReference type="OrthoDB" id="9843498at2"/>
<gene>
    <name evidence="1" type="ORF">C3Y98_07260</name>
</gene>
<reference evidence="1 2" key="1">
    <citation type="submission" date="2018-02" db="EMBL/GenBank/DDBJ databases">
        <title>A novel lanthanide dependent methylotroph, Methylotenera sp. La3113.</title>
        <authorList>
            <person name="Lv H."/>
            <person name="Tani A."/>
        </authorList>
    </citation>
    <scope>NUCLEOTIDE SEQUENCE [LARGE SCALE GENOMIC DNA]</scope>
    <source>
        <strain evidence="1 2">La3113</strain>
    </source>
</reference>
<sequence length="123" mass="13961">MLIERNQTHGVLIEEAYALFLAETESLLDQAELLMQICDCEDEIVELEAIVDVMRIMMDIAAMIYAADNALIDLSFTTKLSESVLSEININRRAVGVEHIQTLKAIRHVLQADLRAHYHATRH</sequence>
<comment type="caution">
    <text evidence="1">The sequence shown here is derived from an EMBL/GenBank/DDBJ whole genome shotgun (WGS) entry which is preliminary data.</text>
</comment>
<dbReference type="EMBL" id="PQVH01000008">
    <property type="protein sequence ID" value="TFW71870.1"/>
    <property type="molecule type" value="Genomic_DNA"/>
</dbReference>
<evidence type="ECO:0000313" key="2">
    <source>
        <dbReference type="Proteomes" id="UP000297706"/>
    </source>
</evidence>
<accession>A0A4Y9VSR5</accession>
<organism evidence="1 2">
    <name type="scientific">Methylotenera oryzisoli</name>
    <dbReference type="NCBI Taxonomy" id="2080758"/>
    <lineage>
        <taxon>Bacteria</taxon>
        <taxon>Pseudomonadati</taxon>
        <taxon>Pseudomonadota</taxon>
        <taxon>Betaproteobacteria</taxon>
        <taxon>Nitrosomonadales</taxon>
        <taxon>Methylophilaceae</taxon>
        <taxon>Methylotenera</taxon>
    </lineage>
</organism>
<protein>
    <submittedName>
        <fullName evidence="1">Uncharacterized protein</fullName>
    </submittedName>
</protein>
<name>A0A4Y9VSR5_9PROT</name>
<dbReference type="AlphaFoldDB" id="A0A4Y9VSR5"/>
<dbReference type="Proteomes" id="UP000297706">
    <property type="component" value="Unassembled WGS sequence"/>
</dbReference>
<evidence type="ECO:0000313" key="1">
    <source>
        <dbReference type="EMBL" id="TFW71870.1"/>
    </source>
</evidence>
<keyword evidence="2" id="KW-1185">Reference proteome</keyword>
<proteinExistence type="predicted"/>